<organism evidence="1 2">
    <name type="scientific">Monilinia laxa</name>
    <name type="common">Brown rot fungus</name>
    <name type="synonym">Sclerotinia laxa</name>
    <dbReference type="NCBI Taxonomy" id="61186"/>
    <lineage>
        <taxon>Eukaryota</taxon>
        <taxon>Fungi</taxon>
        <taxon>Dikarya</taxon>
        <taxon>Ascomycota</taxon>
        <taxon>Pezizomycotina</taxon>
        <taxon>Leotiomycetes</taxon>
        <taxon>Helotiales</taxon>
        <taxon>Sclerotiniaceae</taxon>
        <taxon>Monilinia</taxon>
    </lineage>
</organism>
<dbReference type="Proteomes" id="UP000326757">
    <property type="component" value="Unassembled WGS sequence"/>
</dbReference>
<evidence type="ECO:0000313" key="2">
    <source>
        <dbReference type="Proteomes" id="UP000326757"/>
    </source>
</evidence>
<proteinExistence type="predicted"/>
<evidence type="ECO:0000313" key="1">
    <source>
        <dbReference type="EMBL" id="KAB8297231.1"/>
    </source>
</evidence>
<keyword evidence="2" id="KW-1185">Reference proteome</keyword>
<reference evidence="1 2" key="1">
    <citation type="submission" date="2019-06" db="EMBL/GenBank/DDBJ databases">
        <title>Genome Sequence of the Brown Rot Fungal Pathogen Monilinia laxa.</title>
        <authorList>
            <person name="De Miccolis Angelini R.M."/>
            <person name="Landi L."/>
            <person name="Abate D."/>
            <person name="Pollastro S."/>
            <person name="Romanazzi G."/>
            <person name="Faretra F."/>
        </authorList>
    </citation>
    <scope>NUCLEOTIDE SEQUENCE [LARGE SCALE GENOMIC DNA]</scope>
    <source>
        <strain evidence="1 2">Mlax316</strain>
    </source>
</reference>
<dbReference type="AlphaFoldDB" id="A0A5N6K4H0"/>
<name>A0A5N6K4H0_MONLA</name>
<gene>
    <name evidence="1" type="ORF">EYC80_002601</name>
</gene>
<comment type="caution">
    <text evidence="1">The sequence shown here is derived from an EMBL/GenBank/DDBJ whole genome shotgun (WGS) entry which is preliminary data.</text>
</comment>
<dbReference type="EMBL" id="VIGI01000008">
    <property type="protein sequence ID" value="KAB8297231.1"/>
    <property type="molecule type" value="Genomic_DNA"/>
</dbReference>
<accession>A0A5N6K4H0</accession>
<protein>
    <submittedName>
        <fullName evidence="1">Uncharacterized protein</fullName>
    </submittedName>
</protein>
<sequence>MYADVSRSYEEMLEAHRLMMVDASKHQTSSLLINTRTTIIFNSDHSLKHNHVLYTHNSLKLGTKARSILALQETNIHYIPTFETRQQRKSSYTN</sequence>